<keyword evidence="4" id="KW-1185">Reference proteome</keyword>
<keyword evidence="2" id="KW-1133">Transmembrane helix</keyword>
<name>A0A167NES7_CORFA</name>
<dbReference type="Pfam" id="PF11807">
    <property type="entry name" value="UstYa"/>
    <property type="match status" value="1"/>
</dbReference>
<keyword evidence="2" id="KW-0812">Transmembrane</keyword>
<dbReference type="PANTHER" id="PTHR33365:SF14">
    <property type="entry name" value="TAT PATHWAY SIGNAL SEQUENCE"/>
    <property type="match status" value="1"/>
</dbReference>
<dbReference type="GeneID" id="30024282"/>
<dbReference type="InterPro" id="IPR021765">
    <property type="entry name" value="UstYa-like"/>
</dbReference>
<proteinExistence type="inferred from homology"/>
<evidence type="ECO:0000256" key="1">
    <source>
        <dbReference type="ARBA" id="ARBA00035112"/>
    </source>
</evidence>
<gene>
    <name evidence="3" type="ORF">ISF_07990</name>
</gene>
<dbReference type="EMBL" id="AZHB01000025">
    <property type="protein sequence ID" value="OAA55479.1"/>
    <property type="molecule type" value="Genomic_DNA"/>
</dbReference>
<dbReference type="PANTHER" id="PTHR33365">
    <property type="entry name" value="YALI0B05434P"/>
    <property type="match status" value="1"/>
</dbReference>
<evidence type="ECO:0000313" key="4">
    <source>
        <dbReference type="Proteomes" id="UP000076744"/>
    </source>
</evidence>
<keyword evidence="2" id="KW-0472">Membrane</keyword>
<protein>
    <recommendedName>
        <fullName evidence="5">Tat pathway signal sequence</fullName>
    </recommendedName>
</protein>
<dbReference type="RefSeq" id="XP_018701332.1">
    <property type="nucleotide sequence ID" value="XM_018851593.1"/>
</dbReference>
<comment type="caution">
    <text evidence="3">The sequence shown here is derived from an EMBL/GenBank/DDBJ whole genome shotgun (WGS) entry which is preliminary data.</text>
</comment>
<dbReference type="GO" id="GO:0043386">
    <property type="term" value="P:mycotoxin biosynthetic process"/>
    <property type="evidence" value="ECO:0007669"/>
    <property type="project" value="InterPro"/>
</dbReference>
<dbReference type="Proteomes" id="UP000076744">
    <property type="component" value="Unassembled WGS sequence"/>
</dbReference>
<dbReference type="STRING" id="1081104.A0A167NES7"/>
<accession>A0A167NES7</accession>
<evidence type="ECO:0000313" key="3">
    <source>
        <dbReference type="EMBL" id="OAA55479.1"/>
    </source>
</evidence>
<dbReference type="AlphaFoldDB" id="A0A167NES7"/>
<dbReference type="OrthoDB" id="3687641at2759"/>
<comment type="similarity">
    <text evidence="1">Belongs to the ustYa family.</text>
</comment>
<evidence type="ECO:0000256" key="2">
    <source>
        <dbReference type="SAM" id="Phobius"/>
    </source>
</evidence>
<evidence type="ECO:0008006" key="5">
    <source>
        <dbReference type="Google" id="ProtNLM"/>
    </source>
</evidence>
<sequence>MTTERLGLSRLLAANIVLFWSSVVIFALAFHVRGPATLDDREVLRQTSFFYTMSPKFATKEFLTYPIEHNAAVLRQPPSPEVDAYWERISDTGVMPVGAAQIRGLGKDPSTVVKVAPDWNLSLDDAYLMQLDYLHLLHCLSSMRKSLHYNYPHYHPDGHPPAYVAHLSHCQEALAHWLMCRPSVDLIKFDWVENHSRPFPDFDIARKCIDFEALLEWQEEHRLPDKWLLEKWKTMDRPDEVIPRRSPVLNDESKAAQAVSFQDSFKAPGMPVCERWREE</sequence>
<reference evidence="3 4" key="1">
    <citation type="journal article" date="2016" name="Genome Biol. Evol.">
        <title>Divergent and convergent evolution of fungal pathogenicity.</title>
        <authorList>
            <person name="Shang Y."/>
            <person name="Xiao G."/>
            <person name="Zheng P."/>
            <person name="Cen K."/>
            <person name="Zhan S."/>
            <person name="Wang C."/>
        </authorList>
    </citation>
    <scope>NUCLEOTIDE SEQUENCE [LARGE SCALE GENOMIC DNA]</scope>
    <source>
        <strain evidence="3 4">ARSEF 2679</strain>
    </source>
</reference>
<feature type="transmembrane region" description="Helical" evidence="2">
    <location>
        <begin position="12"/>
        <end position="32"/>
    </location>
</feature>
<organism evidence="3 4">
    <name type="scientific">Cordyceps fumosorosea (strain ARSEF 2679)</name>
    <name type="common">Isaria fumosorosea</name>
    <dbReference type="NCBI Taxonomy" id="1081104"/>
    <lineage>
        <taxon>Eukaryota</taxon>
        <taxon>Fungi</taxon>
        <taxon>Dikarya</taxon>
        <taxon>Ascomycota</taxon>
        <taxon>Pezizomycotina</taxon>
        <taxon>Sordariomycetes</taxon>
        <taxon>Hypocreomycetidae</taxon>
        <taxon>Hypocreales</taxon>
        <taxon>Cordycipitaceae</taxon>
        <taxon>Cordyceps</taxon>
    </lineage>
</organism>